<dbReference type="Proteomes" id="UP000516421">
    <property type="component" value="Chromosome"/>
</dbReference>
<protein>
    <submittedName>
        <fullName evidence="1">Uncharacterized protein</fullName>
    </submittedName>
</protein>
<organism evidence="1 2">
    <name type="scientific">Rothia amarae</name>
    <dbReference type="NCBI Taxonomy" id="169480"/>
    <lineage>
        <taxon>Bacteria</taxon>
        <taxon>Bacillati</taxon>
        <taxon>Actinomycetota</taxon>
        <taxon>Actinomycetes</taxon>
        <taxon>Micrococcales</taxon>
        <taxon>Micrococcaceae</taxon>
        <taxon>Rothia</taxon>
    </lineage>
</organism>
<evidence type="ECO:0000313" key="2">
    <source>
        <dbReference type="Proteomes" id="UP000516421"/>
    </source>
</evidence>
<dbReference type="KEGG" id="rama:IDM48_04425"/>
<proteinExistence type="predicted"/>
<accession>A0A7H2BLV7</accession>
<dbReference type="EMBL" id="CP061538">
    <property type="protein sequence ID" value="QNV40653.1"/>
    <property type="molecule type" value="Genomic_DNA"/>
</dbReference>
<keyword evidence="2" id="KW-1185">Reference proteome</keyword>
<reference evidence="1 2" key="1">
    <citation type="submission" date="2020-09" db="EMBL/GenBank/DDBJ databases">
        <title>Investigation of environmental microbe.</title>
        <authorList>
            <person name="Ou Y."/>
            <person name="Kang Q."/>
        </authorList>
    </citation>
    <scope>NUCLEOTIDE SEQUENCE [LARGE SCALE GENOMIC DNA]</scope>
    <source>
        <strain evidence="1 2">KJZ-9</strain>
    </source>
</reference>
<gene>
    <name evidence="1" type="ORF">IDM48_04425</name>
</gene>
<dbReference type="AlphaFoldDB" id="A0A7H2BLV7"/>
<evidence type="ECO:0000313" key="1">
    <source>
        <dbReference type="EMBL" id="QNV40653.1"/>
    </source>
</evidence>
<dbReference type="RefSeq" id="WP_190618239.1">
    <property type="nucleotide sequence ID" value="NZ_CP061538.1"/>
</dbReference>
<sequence>MPGISNDSYQPPNPLENLIAAIKYYEETTPPLQRRIAQEILKISEENHQAGIDYISDAQGLALIERARQAEAEA</sequence>
<name>A0A7H2BLV7_9MICC</name>